<dbReference type="InParanoid" id="A0A2P6NTH2"/>
<sequence length="196" mass="22657">MTNDFNSLDIETTIIEWIEKKWKEETKSHVPCPIVPLFGHSDDFELLQPLKIMQRKSYDGENRFLCPKPIIVLKPGKIISCNVTVKLLDEKDCALDLKDQACLSRPNDEQMDLLLERTPPMSIRISHRFEKIKAKLCFLVDYETLDSTSHCLIISDSFHFLRDRRRNASSLTAARLVRRLRSTGPVTRSHQDESSS</sequence>
<keyword evidence="2" id="KW-1185">Reference proteome</keyword>
<evidence type="ECO:0000313" key="2">
    <source>
        <dbReference type="Proteomes" id="UP000241769"/>
    </source>
</evidence>
<protein>
    <submittedName>
        <fullName evidence="1">Uncharacterized protein</fullName>
    </submittedName>
</protein>
<reference evidence="1 2" key="1">
    <citation type="journal article" date="2018" name="Genome Biol. Evol.">
        <title>Multiple Roots of Fruiting Body Formation in Amoebozoa.</title>
        <authorList>
            <person name="Hillmann F."/>
            <person name="Forbes G."/>
            <person name="Novohradska S."/>
            <person name="Ferling I."/>
            <person name="Riege K."/>
            <person name="Groth M."/>
            <person name="Westermann M."/>
            <person name="Marz M."/>
            <person name="Spaller T."/>
            <person name="Winckler T."/>
            <person name="Schaap P."/>
            <person name="Glockner G."/>
        </authorList>
    </citation>
    <scope>NUCLEOTIDE SEQUENCE [LARGE SCALE GENOMIC DNA]</scope>
    <source>
        <strain evidence="1 2">Jena</strain>
    </source>
</reference>
<dbReference type="AlphaFoldDB" id="A0A2P6NTH2"/>
<dbReference type="Proteomes" id="UP000241769">
    <property type="component" value="Unassembled WGS sequence"/>
</dbReference>
<comment type="caution">
    <text evidence="1">The sequence shown here is derived from an EMBL/GenBank/DDBJ whole genome shotgun (WGS) entry which is preliminary data.</text>
</comment>
<organism evidence="1 2">
    <name type="scientific">Planoprotostelium fungivorum</name>
    <dbReference type="NCBI Taxonomy" id="1890364"/>
    <lineage>
        <taxon>Eukaryota</taxon>
        <taxon>Amoebozoa</taxon>
        <taxon>Evosea</taxon>
        <taxon>Variosea</taxon>
        <taxon>Cavosteliida</taxon>
        <taxon>Cavosteliaceae</taxon>
        <taxon>Planoprotostelium</taxon>
    </lineage>
</organism>
<name>A0A2P6NTH2_9EUKA</name>
<proteinExistence type="predicted"/>
<accession>A0A2P6NTH2</accession>
<gene>
    <name evidence="1" type="ORF">PROFUN_01524</name>
</gene>
<dbReference type="EMBL" id="MDYQ01000021">
    <property type="protein sequence ID" value="PRP87262.1"/>
    <property type="molecule type" value="Genomic_DNA"/>
</dbReference>
<evidence type="ECO:0000313" key="1">
    <source>
        <dbReference type="EMBL" id="PRP87262.1"/>
    </source>
</evidence>